<evidence type="ECO:0000256" key="4">
    <source>
        <dbReference type="PROSITE-ProRule" id="PRU00335"/>
    </source>
</evidence>
<feature type="DNA-binding region" description="H-T-H motif" evidence="4">
    <location>
        <begin position="68"/>
        <end position="87"/>
    </location>
</feature>
<evidence type="ECO:0000259" key="5">
    <source>
        <dbReference type="PROSITE" id="PS50977"/>
    </source>
</evidence>
<sequence length="235" mass="27485">MRKILDKFKSKQMNYLREGVSEEKLLFVDILYTERYNNNIRRIAMDNKQLIMEAALELFYHKGYDAVGIQEIVEKAGITKPTLYYYFGSKYGLLENLLNTQFEEFRARLVKAAVYKGDLPMTLYHLASAFIDYAISHKKTYMLMMALFYSAKDNDAYRAVQPLLSEFYHIIVDVFEQAEGQLGNMRGRQRQFAIGFIGILSHYILVVCDQTEMEIIVSDDTKRSLVHQFMYGIYS</sequence>
<evidence type="ECO:0000313" key="6">
    <source>
        <dbReference type="EMBL" id="TLC99769.1"/>
    </source>
</evidence>
<comment type="caution">
    <text evidence="6">The sequence shown here is derived from an EMBL/GenBank/DDBJ whole genome shotgun (WGS) entry which is preliminary data.</text>
</comment>
<name>A0A4U8Q4M1_9FIRM</name>
<dbReference type="Pfam" id="PF00440">
    <property type="entry name" value="TetR_N"/>
    <property type="match status" value="1"/>
</dbReference>
<dbReference type="AlphaFoldDB" id="A0A4U8Q4M1"/>
<organism evidence="6 7">
    <name type="scientific">Robinsoniella peoriensis</name>
    <dbReference type="NCBI Taxonomy" id="180332"/>
    <lineage>
        <taxon>Bacteria</taxon>
        <taxon>Bacillati</taxon>
        <taxon>Bacillota</taxon>
        <taxon>Clostridia</taxon>
        <taxon>Lachnospirales</taxon>
        <taxon>Lachnospiraceae</taxon>
        <taxon>Robinsoniella</taxon>
    </lineage>
</organism>
<dbReference type="RefSeq" id="WP_242849133.1">
    <property type="nucleotide sequence ID" value="NZ_JTGN01000015.1"/>
</dbReference>
<evidence type="ECO:0000256" key="2">
    <source>
        <dbReference type="ARBA" id="ARBA00023125"/>
    </source>
</evidence>
<dbReference type="GO" id="GO:0000976">
    <property type="term" value="F:transcription cis-regulatory region binding"/>
    <property type="evidence" value="ECO:0007669"/>
    <property type="project" value="TreeGrafter"/>
</dbReference>
<feature type="domain" description="HTH tetR-type" evidence="5">
    <location>
        <begin position="45"/>
        <end position="105"/>
    </location>
</feature>
<keyword evidence="3" id="KW-0804">Transcription</keyword>
<dbReference type="PRINTS" id="PR00455">
    <property type="entry name" value="HTHTETR"/>
</dbReference>
<dbReference type="GO" id="GO:0003700">
    <property type="term" value="F:DNA-binding transcription factor activity"/>
    <property type="evidence" value="ECO:0007669"/>
    <property type="project" value="TreeGrafter"/>
</dbReference>
<dbReference type="PROSITE" id="PS50977">
    <property type="entry name" value="HTH_TETR_2"/>
    <property type="match status" value="1"/>
</dbReference>
<dbReference type="Proteomes" id="UP000306509">
    <property type="component" value="Unassembled WGS sequence"/>
</dbReference>
<dbReference type="PANTHER" id="PTHR30055">
    <property type="entry name" value="HTH-TYPE TRANSCRIPTIONAL REGULATOR RUTR"/>
    <property type="match status" value="1"/>
</dbReference>
<proteinExistence type="predicted"/>
<accession>A0A4U8Q4M1</accession>
<protein>
    <submittedName>
        <fullName evidence="6">HTH-type transcriptional repressor BdcR</fullName>
    </submittedName>
</protein>
<keyword evidence="1" id="KW-0805">Transcription regulation</keyword>
<dbReference type="InterPro" id="IPR050109">
    <property type="entry name" value="HTH-type_TetR-like_transc_reg"/>
</dbReference>
<reference evidence="6 7" key="1">
    <citation type="journal article" date="2019" name="Anaerobe">
        <title>Detection of Robinsoniella peoriensis in multiple bone samples of a trauma patient.</title>
        <authorList>
            <person name="Schrottner P."/>
            <person name="Hartwich K."/>
            <person name="Bunk B."/>
            <person name="Schober I."/>
            <person name="Helbig S."/>
            <person name="Rudolph W.W."/>
            <person name="Gunzer F."/>
        </authorList>
    </citation>
    <scope>NUCLEOTIDE SEQUENCE [LARGE SCALE GENOMIC DNA]</scope>
    <source>
        <strain evidence="6 7">DSM 106044</strain>
    </source>
</reference>
<dbReference type="SUPFAM" id="SSF46689">
    <property type="entry name" value="Homeodomain-like"/>
    <property type="match status" value="1"/>
</dbReference>
<dbReference type="InterPro" id="IPR009057">
    <property type="entry name" value="Homeodomain-like_sf"/>
</dbReference>
<evidence type="ECO:0000256" key="3">
    <source>
        <dbReference type="ARBA" id="ARBA00023163"/>
    </source>
</evidence>
<dbReference type="PANTHER" id="PTHR30055:SF234">
    <property type="entry name" value="HTH-TYPE TRANSCRIPTIONAL REGULATOR BETI"/>
    <property type="match status" value="1"/>
</dbReference>
<gene>
    <name evidence="6" type="primary">bdcR</name>
    <name evidence="6" type="ORF">DSM106044_03410</name>
</gene>
<dbReference type="STRING" id="180332.GCA_000797495_02736"/>
<evidence type="ECO:0000313" key="7">
    <source>
        <dbReference type="Proteomes" id="UP000306509"/>
    </source>
</evidence>
<dbReference type="Gene3D" id="1.10.357.10">
    <property type="entry name" value="Tetracycline Repressor, domain 2"/>
    <property type="match status" value="1"/>
</dbReference>
<keyword evidence="2 4" id="KW-0238">DNA-binding</keyword>
<dbReference type="InterPro" id="IPR001647">
    <property type="entry name" value="HTH_TetR"/>
</dbReference>
<keyword evidence="7" id="KW-1185">Reference proteome</keyword>
<dbReference type="EMBL" id="QGQD01000066">
    <property type="protein sequence ID" value="TLC99769.1"/>
    <property type="molecule type" value="Genomic_DNA"/>
</dbReference>
<evidence type="ECO:0000256" key="1">
    <source>
        <dbReference type="ARBA" id="ARBA00023015"/>
    </source>
</evidence>